<dbReference type="Pfam" id="PF03945">
    <property type="entry name" value="Endotoxin_N"/>
    <property type="match status" value="1"/>
</dbReference>
<evidence type="ECO:0000256" key="4">
    <source>
        <dbReference type="ARBA" id="ARBA00023026"/>
    </source>
</evidence>
<evidence type="ECO:0000259" key="9">
    <source>
        <dbReference type="Pfam" id="PF03945"/>
    </source>
</evidence>
<dbReference type="Pfam" id="PF21463">
    <property type="entry name" value="Cry1Ac_dom-VII"/>
    <property type="match status" value="1"/>
</dbReference>
<evidence type="ECO:0000256" key="5">
    <source>
        <dbReference type="ARBA" id="ARBA00029653"/>
    </source>
</evidence>
<dbReference type="GO" id="GO:0001907">
    <property type="term" value="P:symbiont-mediated killing of host cell"/>
    <property type="evidence" value="ECO:0007669"/>
    <property type="project" value="InterPro"/>
</dbReference>
<dbReference type="Gene3D" id="2.100.10.10">
    <property type="entry name" value="Pesticidal crystal protein, central domain"/>
    <property type="match status" value="1"/>
</dbReference>
<dbReference type="SUPFAM" id="SSF51096">
    <property type="entry name" value="delta-Endotoxin (insectocide), middle domain"/>
    <property type="match status" value="1"/>
</dbReference>
<feature type="coiled-coil region" evidence="6">
    <location>
        <begin position="160"/>
        <end position="187"/>
    </location>
</feature>
<dbReference type="InterPro" id="IPR038979">
    <property type="entry name" value="Pest_crys"/>
</dbReference>
<comment type="similarity">
    <text evidence="1">Belongs to the delta endotoxin family.</text>
</comment>
<dbReference type="GO" id="GO:0005102">
    <property type="term" value="F:signaling receptor binding"/>
    <property type="evidence" value="ECO:0007669"/>
    <property type="project" value="InterPro"/>
</dbReference>
<keyword evidence="4" id="KW-0843">Virulence</keyword>
<dbReference type="SUPFAM" id="SSF56849">
    <property type="entry name" value="delta-Endotoxin (insectocide), N-terminal domain"/>
    <property type="match status" value="1"/>
</dbReference>
<evidence type="ECO:0000256" key="2">
    <source>
        <dbReference type="ARBA" id="ARBA00022656"/>
    </source>
</evidence>
<dbReference type="SUPFAM" id="SSF49785">
    <property type="entry name" value="Galactose-binding domain-like"/>
    <property type="match status" value="2"/>
</dbReference>
<dbReference type="PANTHER" id="PTHR37003">
    <property type="entry name" value="ENDOTOXIN_N DOMAIN-CONTAINING PROTEIN-RELATED"/>
    <property type="match status" value="1"/>
</dbReference>
<sequence>MRLKKLLVCNIRIGGTNMNLGNYNEFDIIDITENNQTKTSRYNNVNRQENPSNMIISNPSSNYPLANNPNTPFQNINYKDFLNMNEEIAPYASSKDVIFSSMNIIRTFMGFAGHGTAGGIVALFTEVLRLLWPNKQDELWESFMKEVEKLIEQEITDAVVSKALAELEGLRNALQGYTDALEAWQNNRSDKLKQLLVYDRFVSTENLFKFAMPSFRVGGFEVPLLTVYAQAANLHLLLLKNSELFGAEWGMQQYEIDLFYNEQKDYVVEYTDHCVKWYTEGLNRLKNASGVKGKVWEEYNRFRREMTIMVLDLLPLFPIYDVRTYPTETVTELTRQIFTDPIGLRGINESKYPDWYGAASDSFSLIENRAVPQPSLFQWLTEFKVYTKYVEPNDKLTILAGHSVTTQYTSYYKKSTFTYGDTSSANSSRTFDLLAKDVYQVDSVAAASKSATWYLAVPEMRLYSINTNNILSEDYFSLSTNIPSSKMRRMYSSEELPIGISDTPIYGDLEEYSHRLSFISEIMHNSGSVTGSNNIKGIIPVLGWTHTSVSPENYIHRDKISQLYAVKAYTTSNVSVVGGPGFLGGNIIKGNNDPASYTGSVSWAIRLDGSTVSRFRLRIPYAAETDGTFSITVRDDLGPFTIKKDFIATMKPGDPLSYGKFEYLEFEQTMSLNNKHGQFFVHTENLKDRNSSVYWNRVEIIPVDENYDNRVRLEKAQKAVNALFTAGRHALQTNVTDYKVDQVSILVDSVSGELYPNEKRELQSLVKYAKRLSYSRNLLLDPTFDSINSSEENGWYGSNGIAIGNGNFVFKGNYLNFSGTNDTQYPTYLYQKIDESKLKEYTRYKLRGFIESSQDLEAYVVRYDAKHETLDVSNNLFPDISPVNACGEPNRCAALPYLDKNPRLECSLIQDGILSDSHSFSLNIDTGSIDSTENVGIWVLFKISTPEGYAKFGNLEVIEYGPVIGEALARVKRQETKWRNKLTQLRTETQAIYTRAKQAIDNLFTNTQDSYLKIGATFASIVAARKIVQSIREAYMSWLSIVPGVNYPIFTELNERVQRAFQLYDVRNVVRNGRFLSGVSDWIVTSDVKVQEENGNNVLVLSNWDAQVLQCLKLYQDRGYILRVTARKEGLGEGYITITDEEGHTDQLTFGTCEEIDASNTFVSTGYITKELEFFPDTEKVRIEIGETEGIFKVESVELFLMEDLC</sequence>
<dbReference type="Pfam" id="PF00555">
    <property type="entry name" value="Endotoxin_M"/>
    <property type="match status" value="1"/>
</dbReference>
<protein>
    <recommendedName>
        <fullName evidence="5">Crystaline entomocidal protoxin</fullName>
    </recommendedName>
</protein>
<dbReference type="Pfam" id="PF03944">
    <property type="entry name" value="Endotoxin_C"/>
    <property type="match status" value="1"/>
</dbReference>
<dbReference type="InterPro" id="IPR005638">
    <property type="entry name" value="Pest_crys_dom-III"/>
</dbReference>
<dbReference type="InterPro" id="IPR041587">
    <property type="entry name" value="Cry_V"/>
</dbReference>
<feature type="domain" description="Pesticidal crystal protein" evidence="7">
    <location>
        <begin position="329"/>
        <end position="550"/>
    </location>
</feature>
<evidence type="ECO:0000259" key="10">
    <source>
        <dbReference type="Pfam" id="PF17997"/>
    </source>
</evidence>
<evidence type="ECO:0000256" key="3">
    <source>
        <dbReference type="ARBA" id="ARBA00022969"/>
    </source>
</evidence>
<dbReference type="GO" id="GO:0030435">
    <property type="term" value="P:sporulation resulting in formation of a cellular spore"/>
    <property type="evidence" value="ECO:0007669"/>
    <property type="project" value="UniProtKB-KW"/>
</dbReference>
<dbReference type="Gene3D" id="2.60.120.260">
    <property type="entry name" value="Galactose-binding domain-like"/>
    <property type="match status" value="1"/>
</dbReference>
<evidence type="ECO:0000256" key="6">
    <source>
        <dbReference type="SAM" id="Coils"/>
    </source>
</evidence>
<dbReference type="PANTHER" id="PTHR37003:SF2">
    <property type="entry name" value="PESTICIDAL CRYSTAL PROTEIN N-TERMINAL DOMAIN-CONTAINING PROTEIN"/>
    <property type="match status" value="1"/>
</dbReference>
<dbReference type="EMBL" id="KC156698">
    <property type="protein sequence ID" value="AGU13863.1"/>
    <property type="molecule type" value="Genomic_DNA"/>
</dbReference>
<evidence type="ECO:0000313" key="12">
    <source>
        <dbReference type="EMBL" id="AGU13863.1"/>
    </source>
</evidence>
<keyword evidence="6" id="KW-0175">Coiled coil</keyword>
<dbReference type="InterPro" id="IPR005639">
    <property type="entry name" value="Pest_crys_dom_I"/>
</dbReference>
<keyword evidence="2" id="KW-0800">Toxin</keyword>
<dbReference type="AlphaFoldDB" id="U5KS17"/>
<feature type="domain" description="Pesticidal crystal protein" evidence="8">
    <location>
        <begin position="560"/>
        <end position="704"/>
    </location>
</feature>
<dbReference type="CDD" id="cd04085">
    <property type="entry name" value="delta_endotoxin_C"/>
    <property type="match status" value="1"/>
</dbReference>
<keyword evidence="3" id="KW-0749">Sporulation</keyword>
<name>U5KS17_BACTU</name>
<dbReference type="Pfam" id="PF17997">
    <property type="entry name" value="Cry1Ac_D5"/>
    <property type="match status" value="1"/>
</dbReference>
<proteinExistence type="inferred from homology"/>
<dbReference type="InterPro" id="IPR008979">
    <property type="entry name" value="Galactose-bd-like_sf"/>
</dbReference>
<reference evidence="12" key="1">
    <citation type="submission" date="2012-11" db="EMBL/GenBank/DDBJ databases">
        <title>Pesticidal proteins from microbes.</title>
        <authorList>
            <person name="Sampson K.S."/>
        </authorList>
    </citation>
    <scope>NUCLEOTIDE SEQUENCE</scope>
    <source>
        <strain evidence="12">ARP269</strain>
    </source>
</reference>
<accession>U5KS17</accession>
<dbReference type="InterPro" id="IPR036716">
    <property type="entry name" value="Pest_crys_N_sf"/>
</dbReference>
<dbReference type="Gene3D" id="1.20.190.10">
    <property type="entry name" value="Pesticidal crystal protein, N-terminal domain"/>
    <property type="match status" value="1"/>
</dbReference>
<feature type="domain" description="Pesticidal crystal protein Cry" evidence="10">
    <location>
        <begin position="784"/>
        <end position="961"/>
    </location>
</feature>
<evidence type="ECO:0000259" key="8">
    <source>
        <dbReference type="Pfam" id="PF03944"/>
    </source>
</evidence>
<organism evidence="12">
    <name type="scientific">Bacillus thuringiensis</name>
    <dbReference type="NCBI Taxonomy" id="1428"/>
    <lineage>
        <taxon>Bacteria</taxon>
        <taxon>Bacillati</taxon>
        <taxon>Bacillota</taxon>
        <taxon>Bacilli</taxon>
        <taxon>Bacillales</taxon>
        <taxon>Bacillaceae</taxon>
        <taxon>Bacillus</taxon>
        <taxon>Bacillus cereus group</taxon>
    </lineage>
</organism>
<dbReference type="GO" id="GO:0090729">
    <property type="term" value="F:toxin activity"/>
    <property type="evidence" value="ECO:0007669"/>
    <property type="project" value="UniProtKB-KW"/>
</dbReference>
<evidence type="ECO:0000256" key="1">
    <source>
        <dbReference type="ARBA" id="ARBA00007819"/>
    </source>
</evidence>
<dbReference type="InterPro" id="IPR036399">
    <property type="entry name" value="Pest_cryst_cen_dom_sf"/>
</dbReference>
<feature type="domain" description="Pesticidal crystal protein" evidence="9">
    <location>
        <begin position="113"/>
        <end position="321"/>
    </location>
</feature>
<feature type="domain" description="Cry1Ac-like" evidence="11">
    <location>
        <begin position="1075"/>
        <end position="1151"/>
    </location>
</feature>
<dbReference type="InterPro" id="IPR001178">
    <property type="entry name" value="Pest_cryst_dom_II"/>
</dbReference>
<evidence type="ECO:0000259" key="11">
    <source>
        <dbReference type="Pfam" id="PF21463"/>
    </source>
</evidence>
<evidence type="ECO:0000259" key="7">
    <source>
        <dbReference type="Pfam" id="PF00555"/>
    </source>
</evidence>
<dbReference type="InterPro" id="IPR048645">
    <property type="entry name" value="Cry1Ac-like_dom-VII"/>
</dbReference>